<evidence type="ECO:0000313" key="7">
    <source>
        <dbReference type="Proteomes" id="UP001558652"/>
    </source>
</evidence>
<dbReference type="Gene3D" id="1.10.132.20">
    <property type="entry name" value="Ribosome-recycling factor"/>
    <property type="match status" value="1"/>
</dbReference>
<dbReference type="GO" id="GO:0006412">
    <property type="term" value="P:translation"/>
    <property type="evidence" value="ECO:0007669"/>
    <property type="project" value="UniProtKB-KW"/>
</dbReference>
<dbReference type="PANTHER" id="PTHR20982">
    <property type="entry name" value="RIBOSOME RECYCLING FACTOR"/>
    <property type="match status" value="1"/>
</dbReference>
<dbReference type="InterPro" id="IPR002661">
    <property type="entry name" value="Ribosome_recyc_fac"/>
</dbReference>
<dbReference type="FunFam" id="3.30.1360.40:FF:000001">
    <property type="entry name" value="Ribosome-recycling factor"/>
    <property type="match status" value="1"/>
</dbReference>
<proteinExistence type="inferred from homology"/>
<organism evidence="6 7">
    <name type="scientific">Ranatra chinensis</name>
    <dbReference type="NCBI Taxonomy" id="642074"/>
    <lineage>
        <taxon>Eukaryota</taxon>
        <taxon>Metazoa</taxon>
        <taxon>Ecdysozoa</taxon>
        <taxon>Arthropoda</taxon>
        <taxon>Hexapoda</taxon>
        <taxon>Insecta</taxon>
        <taxon>Pterygota</taxon>
        <taxon>Neoptera</taxon>
        <taxon>Paraneoptera</taxon>
        <taxon>Hemiptera</taxon>
        <taxon>Heteroptera</taxon>
        <taxon>Panheteroptera</taxon>
        <taxon>Nepomorpha</taxon>
        <taxon>Nepidae</taxon>
        <taxon>Ranatrinae</taxon>
        <taxon>Ranatra</taxon>
    </lineage>
</organism>
<feature type="domain" description="Ribosome recycling factor" evidence="5">
    <location>
        <begin position="62"/>
        <end position="201"/>
    </location>
</feature>
<dbReference type="Proteomes" id="UP001558652">
    <property type="component" value="Unassembled WGS sequence"/>
</dbReference>
<sequence>MKLVQHNDVVKYQFREYAKGKDKKKSDKGRQQKVEIKEDLIAEVVNFQKMKGEMDRALEQMKEDYVKNLSLRSSAGSIESLKVNFEGKKFELIEVAQVFRQNPKTISINMSAFPQMIPPVLKSISSSGMNLNPQQDGTMIYIPVPKVTREHRETLAKNAKTLFIKCRDSVKDVQNKILKTIKNKEKNGLSVDVGRDISEQVCL</sequence>
<keyword evidence="7" id="KW-1185">Reference proteome</keyword>
<dbReference type="PANTHER" id="PTHR20982:SF3">
    <property type="entry name" value="MITOCHONDRIAL RIBOSOME RECYCLING FACTOR PSEUDO 1"/>
    <property type="match status" value="1"/>
</dbReference>
<evidence type="ECO:0000259" key="5">
    <source>
        <dbReference type="Pfam" id="PF01765"/>
    </source>
</evidence>
<keyword evidence="3" id="KW-0648">Protein biosynthesis</keyword>
<dbReference type="SUPFAM" id="SSF55194">
    <property type="entry name" value="Ribosome recycling factor, RRF"/>
    <property type="match status" value="1"/>
</dbReference>
<evidence type="ECO:0000256" key="3">
    <source>
        <dbReference type="ARBA" id="ARBA00022917"/>
    </source>
</evidence>
<evidence type="ECO:0000256" key="1">
    <source>
        <dbReference type="ARBA" id="ARBA00005912"/>
    </source>
</evidence>
<evidence type="ECO:0000256" key="4">
    <source>
        <dbReference type="ARBA" id="ARBA00033107"/>
    </source>
</evidence>
<dbReference type="AlphaFoldDB" id="A0ABD0YKC5"/>
<evidence type="ECO:0000313" key="6">
    <source>
        <dbReference type="EMBL" id="KAL1131014.1"/>
    </source>
</evidence>
<comment type="caution">
    <text evidence="6">The sequence shown here is derived from an EMBL/GenBank/DDBJ whole genome shotgun (WGS) entry which is preliminary data.</text>
</comment>
<dbReference type="InterPro" id="IPR023584">
    <property type="entry name" value="Ribosome_recyc_fac_dom"/>
</dbReference>
<name>A0ABD0YKC5_9HEMI</name>
<dbReference type="EMBL" id="JBFDAA010000007">
    <property type="protein sequence ID" value="KAL1131014.1"/>
    <property type="molecule type" value="Genomic_DNA"/>
</dbReference>
<protein>
    <recommendedName>
        <fullName evidence="2">Ribosome-recycling factor, mitochondrial</fullName>
    </recommendedName>
    <alternativeName>
        <fullName evidence="4">Ribosome-releasing factor, mitochondrial</fullName>
    </alternativeName>
</protein>
<accession>A0ABD0YKC5</accession>
<evidence type="ECO:0000256" key="2">
    <source>
        <dbReference type="ARBA" id="ARBA00020581"/>
    </source>
</evidence>
<dbReference type="Gene3D" id="3.30.1360.40">
    <property type="match status" value="1"/>
</dbReference>
<comment type="similarity">
    <text evidence="1">Belongs to the RRF family.</text>
</comment>
<gene>
    <name evidence="6" type="ORF">AAG570_012252</name>
</gene>
<reference evidence="6 7" key="1">
    <citation type="submission" date="2024-07" db="EMBL/GenBank/DDBJ databases">
        <title>Chromosome-level genome assembly of the water stick insect Ranatra chinensis (Heteroptera: Nepidae).</title>
        <authorList>
            <person name="Liu X."/>
        </authorList>
    </citation>
    <scope>NUCLEOTIDE SEQUENCE [LARGE SCALE GENOMIC DNA]</scope>
    <source>
        <strain evidence="6">Cailab_2021Rc</strain>
        <tissue evidence="6">Muscle</tissue>
    </source>
</reference>
<dbReference type="Pfam" id="PF01765">
    <property type="entry name" value="RRF"/>
    <property type="match status" value="1"/>
</dbReference>
<dbReference type="InterPro" id="IPR036191">
    <property type="entry name" value="RRF_sf"/>
</dbReference>